<evidence type="ECO:0000256" key="1">
    <source>
        <dbReference type="SAM" id="MobiDB-lite"/>
    </source>
</evidence>
<accession>A0A346XWI3</accession>
<evidence type="ECO:0000256" key="2">
    <source>
        <dbReference type="SAM" id="Phobius"/>
    </source>
</evidence>
<dbReference type="RefSeq" id="WP_114591202.1">
    <property type="nucleotide sequence ID" value="NZ_CP031165.1"/>
</dbReference>
<feature type="region of interest" description="Disordered" evidence="1">
    <location>
        <begin position="236"/>
        <end position="256"/>
    </location>
</feature>
<protein>
    <submittedName>
        <fullName evidence="3">Uncharacterized protein</fullName>
    </submittedName>
</protein>
<gene>
    <name evidence="3" type="ORF">DVS28_a1895</name>
</gene>
<sequence>MTVAKIWTIIRWPIAIVALLAVANYAYPRFLDTLDTLVEFDASGSILAPESESTETELPVSTVPTAVPTLAPPTGPVTDGQAAPIADFYVNDTVADIDGTSLILSDDPADSIVVAFDLPPGDPGCMSSLTLGLSVEDVLSTTELGIYPSSLIDAANVVDNQQVDGDLKASPSPMATALVEAEGRLELDVLGGYQSYFLLEQPPGTPFVLTVEPTIDVESQGGVRIVSANAESDASPTLTWVGTPGCPVGDGTTEGQ</sequence>
<organism evidence="3 4">
    <name type="scientific">Euzebya pacifica</name>
    <dbReference type="NCBI Taxonomy" id="1608957"/>
    <lineage>
        <taxon>Bacteria</taxon>
        <taxon>Bacillati</taxon>
        <taxon>Actinomycetota</taxon>
        <taxon>Nitriliruptoria</taxon>
        <taxon>Euzebyales</taxon>
    </lineage>
</organism>
<keyword evidence="2" id="KW-1133">Transmembrane helix</keyword>
<dbReference type="EMBL" id="CP031165">
    <property type="protein sequence ID" value="AXV06580.1"/>
    <property type="molecule type" value="Genomic_DNA"/>
</dbReference>
<keyword evidence="4" id="KW-1185">Reference proteome</keyword>
<dbReference type="Proteomes" id="UP000264006">
    <property type="component" value="Chromosome"/>
</dbReference>
<dbReference type="KEGG" id="euz:DVS28_a1895"/>
<reference evidence="3 4" key="1">
    <citation type="submission" date="2018-09" db="EMBL/GenBank/DDBJ databases">
        <title>Complete genome sequence of Euzebya sp. DY32-46 isolated from seawater of Pacific Ocean.</title>
        <authorList>
            <person name="Xu L."/>
            <person name="Wu Y.-H."/>
            <person name="Xu X.-W."/>
        </authorList>
    </citation>
    <scope>NUCLEOTIDE SEQUENCE [LARGE SCALE GENOMIC DNA]</scope>
    <source>
        <strain evidence="3 4">DY32-46</strain>
    </source>
</reference>
<dbReference type="OrthoDB" id="5241688at2"/>
<evidence type="ECO:0000313" key="4">
    <source>
        <dbReference type="Proteomes" id="UP000264006"/>
    </source>
</evidence>
<feature type="transmembrane region" description="Helical" evidence="2">
    <location>
        <begin position="6"/>
        <end position="27"/>
    </location>
</feature>
<evidence type="ECO:0000313" key="3">
    <source>
        <dbReference type="EMBL" id="AXV06580.1"/>
    </source>
</evidence>
<keyword evidence="2" id="KW-0472">Membrane</keyword>
<name>A0A346XWI3_9ACTN</name>
<dbReference type="AlphaFoldDB" id="A0A346XWI3"/>
<keyword evidence="2" id="KW-0812">Transmembrane</keyword>
<proteinExistence type="predicted"/>